<feature type="domain" description="Glycosyl hydrolases family 39 N-terminal catalytic" evidence="5">
    <location>
        <begin position="203"/>
        <end position="438"/>
    </location>
</feature>
<dbReference type="Gene3D" id="3.20.20.80">
    <property type="entry name" value="Glycosidases"/>
    <property type="match status" value="1"/>
</dbReference>
<feature type="region of interest" description="Disordered" evidence="4">
    <location>
        <begin position="123"/>
        <end position="169"/>
    </location>
</feature>
<reference evidence="6 7" key="1">
    <citation type="submission" date="2020-03" db="EMBL/GenBank/DDBJ databases">
        <title>Two novel Motilibacter sp.</title>
        <authorList>
            <person name="Liu S."/>
        </authorList>
    </citation>
    <scope>NUCLEOTIDE SEQUENCE [LARGE SCALE GENOMIC DNA]</scope>
    <source>
        <strain evidence="6 7">E257</strain>
    </source>
</reference>
<evidence type="ECO:0000256" key="2">
    <source>
        <dbReference type="ARBA" id="ARBA00022801"/>
    </source>
</evidence>
<sequence>MRLPRLPKASSLSLSSLSLSKLRRPTLPGKRSTQAVVAGGVAVLLAAGTVVTVGLTTGGDSDTVGLESPISLTPGWLTDPETGLLKGATGLPEYPVPTVPVPVAPPATPAAPGLPAPVVPSLPAVPTPSTAPSAPSATTGSGGSGGATATPTPTLPASEDVSPPLATGRTLPTSLFGLHASGLGDGKAPATEYGAVRLWDSGTTWRQIEPANDKWDWTRLDKAVATARRDGARPLLVLGQTPEWAAANPGAQSFYGAGASSPPRNNGEWVEYVKAVATRYKGKITEYEIWNEPNVTDFWRGTEAQLVTLARLAHDTIKAVDPGATVTTPSFVVRRPAQQAWLTRYLVAGGADSADVVNVHIYPDSSGTPETMLKLYAEVRARLDRRDVSLPVWNTEVNYGLPTGGTTAPLQLPDTAAAGYVARTYLLTASLGISRAYWYMWDNPQVGVGMTSDGTKLTPAGRAYAVVRGWLAGRAFRGCALAIDGTWTCWVGGDRVVWNPAKAVKLTVPSGTTGAVGINGKAVAAKPGSSLTVGVAPVLLKDAG</sequence>
<evidence type="ECO:0000256" key="3">
    <source>
        <dbReference type="ARBA" id="ARBA00023295"/>
    </source>
</evidence>
<comment type="similarity">
    <text evidence="1">Belongs to the glycosyl hydrolase 39 family.</text>
</comment>
<gene>
    <name evidence="6" type="ORF">G9H71_00900</name>
</gene>
<evidence type="ECO:0000259" key="5">
    <source>
        <dbReference type="Pfam" id="PF01229"/>
    </source>
</evidence>
<name>A0ABX0GR50_9ACTN</name>
<evidence type="ECO:0000256" key="1">
    <source>
        <dbReference type="ARBA" id="ARBA00008875"/>
    </source>
</evidence>
<dbReference type="Proteomes" id="UP000800981">
    <property type="component" value="Unassembled WGS sequence"/>
</dbReference>
<dbReference type="SUPFAM" id="SSF51445">
    <property type="entry name" value="(Trans)glycosidases"/>
    <property type="match status" value="1"/>
</dbReference>
<feature type="compositionally biased region" description="Low complexity" evidence="4">
    <location>
        <begin position="147"/>
        <end position="158"/>
    </location>
</feature>
<keyword evidence="3" id="KW-0326">Glycosidase</keyword>
<dbReference type="EMBL" id="JAANNP010000001">
    <property type="protein sequence ID" value="NHC12339.1"/>
    <property type="molecule type" value="Genomic_DNA"/>
</dbReference>
<keyword evidence="7" id="KW-1185">Reference proteome</keyword>
<accession>A0ABX0GR50</accession>
<dbReference type="RefSeq" id="WP_166276523.1">
    <property type="nucleotide sequence ID" value="NZ_JAANNP010000001.1"/>
</dbReference>
<dbReference type="PANTHER" id="PTHR12631:SF10">
    <property type="entry name" value="BETA-XYLOSIDASE-LIKE PROTEIN-RELATED"/>
    <property type="match status" value="1"/>
</dbReference>
<dbReference type="InterPro" id="IPR049166">
    <property type="entry name" value="GH39_cat"/>
</dbReference>
<feature type="compositionally biased region" description="Low complexity" evidence="4">
    <location>
        <begin position="127"/>
        <end position="139"/>
    </location>
</feature>
<dbReference type="Pfam" id="PF01229">
    <property type="entry name" value="Glyco_hydro_39"/>
    <property type="match status" value="1"/>
</dbReference>
<evidence type="ECO:0000313" key="7">
    <source>
        <dbReference type="Proteomes" id="UP000800981"/>
    </source>
</evidence>
<dbReference type="InterPro" id="IPR017853">
    <property type="entry name" value="GH"/>
</dbReference>
<keyword evidence="2" id="KW-0378">Hydrolase</keyword>
<organism evidence="6 7">
    <name type="scientific">Motilibacter deserti</name>
    <dbReference type="NCBI Taxonomy" id="2714956"/>
    <lineage>
        <taxon>Bacteria</taxon>
        <taxon>Bacillati</taxon>
        <taxon>Actinomycetota</taxon>
        <taxon>Actinomycetes</taxon>
        <taxon>Motilibacterales</taxon>
        <taxon>Motilibacteraceae</taxon>
        <taxon>Motilibacter</taxon>
    </lineage>
</organism>
<proteinExistence type="inferred from homology"/>
<comment type="caution">
    <text evidence="6">The sequence shown here is derived from an EMBL/GenBank/DDBJ whole genome shotgun (WGS) entry which is preliminary data.</text>
</comment>
<evidence type="ECO:0000256" key="4">
    <source>
        <dbReference type="SAM" id="MobiDB-lite"/>
    </source>
</evidence>
<evidence type="ECO:0000313" key="6">
    <source>
        <dbReference type="EMBL" id="NHC12339.1"/>
    </source>
</evidence>
<dbReference type="PANTHER" id="PTHR12631">
    <property type="entry name" value="ALPHA-L-IDURONIDASE"/>
    <property type="match status" value="1"/>
</dbReference>
<dbReference type="InterPro" id="IPR051923">
    <property type="entry name" value="Glycosyl_Hydrolase_39"/>
</dbReference>
<protein>
    <recommendedName>
        <fullName evidence="5">Glycosyl hydrolases family 39 N-terminal catalytic domain-containing protein</fullName>
    </recommendedName>
</protein>